<feature type="compositionally biased region" description="Polar residues" evidence="5">
    <location>
        <begin position="1253"/>
        <end position="1263"/>
    </location>
</feature>
<dbReference type="GO" id="GO:0005737">
    <property type="term" value="C:cytoplasm"/>
    <property type="evidence" value="ECO:0007669"/>
    <property type="project" value="TreeGrafter"/>
</dbReference>
<reference evidence="7" key="1">
    <citation type="submission" date="2020-05" db="EMBL/GenBank/DDBJ databases">
        <title>Phylogenomic resolution of chytrid fungi.</title>
        <authorList>
            <person name="Stajich J.E."/>
            <person name="Amses K."/>
            <person name="Simmons R."/>
            <person name="Seto K."/>
            <person name="Myers J."/>
            <person name="Bonds A."/>
            <person name="Quandt C.A."/>
            <person name="Barry K."/>
            <person name="Liu P."/>
            <person name="Grigoriev I."/>
            <person name="Longcore J.E."/>
            <person name="James T.Y."/>
        </authorList>
    </citation>
    <scope>NUCLEOTIDE SEQUENCE</scope>
    <source>
        <strain evidence="7">JEL0513</strain>
    </source>
</reference>
<dbReference type="PROSITE" id="PS50255">
    <property type="entry name" value="CYTOCHROME_B5_2"/>
    <property type="match status" value="1"/>
</dbReference>
<evidence type="ECO:0000256" key="1">
    <source>
        <dbReference type="ARBA" id="ARBA00022617"/>
    </source>
</evidence>
<accession>A0AAD5XH00</accession>
<feature type="compositionally biased region" description="Basic residues" evidence="5">
    <location>
        <begin position="1190"/>
        <end position="1200"/>
    </location>
</feature>
<feature type="compositionally biased region" description="Polar residues" evidence="5">
    <location>
        <begin position="1492"/>
        <end position="1509"/>
    </location>
</feature>
<dbReference type="EMBL" id="JADGJH010000061">
    <property type="protein sequence ID" value="KAJ3140063.1"/>
    <property type="molecule type" value="Genomic_DNA"/>
</dbReference>
<dbReference type="Gene3D" id="3.10.120.10">
    <property type="entry name" value="Cytochrome b5-like heme/steroid binding domain"/>
    <property type="match status" value="1"/>
</dbReference>
<dbReference type="GO" id="GO:0004128">
    <property type="term" value="F:cytochrome-b5 reductase activity, acting on NAD(P)H"/>
    <property type="evidence" value="ECO:0007669"/>
    <property type="project" value="TreeGrafter"/>
</dbReference>
<evidence type="ECO:0000256" key="3">
    <source>
        <dbReference type="ARBA" id="ARBA00023004"/>
    </source>
</evidence>
<dbReference type="PANTHER" id="PTHR46237">
    <property type="entry name" value="CYTOCHROME B5 REDUCTASE 4 FAMILY MEMBER"/>
    <property type="match status" value="1"/>
</dbReference>
<feature type="coiled-coil region" evidence="4">
    <location>
        <begin position="922"/>
        <end position="989"/>
    </location>
</feature>
<dbReference type="PANTHER" id="PTHR46237:SF1">
    <property type="entry name" value="CYTOCHROME B5 REDUCTASE 4"/>
    <property type="match status" value="1"/>
</dbReference>
<feature type="coiled-coil region" evidence="4">
    <location>
        <begin position="624"/>
        <end position="677"/>
    </location>
</feature>
<feature type="domain" description="Cytochrome b5 heme-binding" evidence="6">
    <location>
        <begin position="120"/>
        <end position="198"/>
    </location>
</feature>
<dbReference type="InterPro" id="IPR051872">
    <property type="entry name" value="Cytochrome_b5/Flavoprotein_Rdt"/>
</dbReference>
<dbReference type="InterPro" id="IPR001199">
    <property type="entry name" value="Cyt_B5-like_heme/steroid-bd"/>
</dbReference>
<protein>
    <recommendedName>
        <fullName evidence="6">Cytochrome b5 heme-binding domain-containing protein</fullName>
    </recommendedName>
</protein>
<dbReference type="InterPro" id="IPR036400">
    <property type="entry name" value="Cyt_B5-like_heme/steroid_sf"/>
</dbReference>
<evidence type="ECO:0000256" key="4">
    <source>
        <dbReference type="SAM" id="Coils"/>
    </source>
</evidence>
<evidence type="ECO:0000256" key="5">
    <source>
        <dbReference type="SAM" id="MobiDB-lite"/>
    </source>
</evidence>
<organism evidence="7 8">
    <name type="scientific">Physocladia obscura</name>
    <dbReference type="NCBI Taxonomy" id="109957"/>
    <lineage>
        <taxon>Eukaryota</taxon>
        <taxon>Fungi</taxon>
        <taxon>Fungi incertae sedis</taxon>
        <taxon>Chytridiomycota</taxon>
        <taxon>Chytridiomycota incertae sedis</taxon>
        <taxon>Chytridiomycetes</taxon>
        <taxon>Chytridiales</taxon>
        <taxon>Chytriomycetaceae</taxon>
        <taxon>Physocladia</taxon>
    </lineage>
</organism>
<dbReference type="Proteomes" id="UP001211907">
    <property type="component" value="Unassembled WGS sequence"/>
</dbReference>
<gene>
    <name evidence="7" type="ORF">HK100_010806</name>
</gene>
<keyword evidence="1" id="KW-0349">Heme</keyword>
<dbReference type="PROSITE" id="PS00191">
    <property type="entry name" value="CYTOCHROME_B5_1"/>
    <property type="match status" value="1"/>
</dbReference>
<sequence>MAHNARLPRAPNQTNTTDTIQVTFTGISDDDASGDEDNVKETSTNTINTTNGNNYNNANQFPMQGSPQIVGGRTAVGTARKKVPLAPGHSAMDRYKTWICLDWGRLKASGVDIRGGVTAFKRYTPSEVASHKSKDDLWIAIQGKIYCCTYYLAYHPGGVGQLMRGAGKDATDLFFKVHPVEKNLFEWVNLDYILGDACLVGYLIPESMKQLRKNTVYLIELNLIKLSSNHNAIAPENTSLSISRSPKASILPVSEISTSNTPGMHPLRSDLQSEELEKKDTVIDGIEAIDLEKESLVDTTAVLRLVPKSNTCASLLRITCVNPNAVVEQNFGAGNNSDSAKPSKYTVSILQVNRAAIPNNNSLDTQIKRTYQFDYCVDEKIPADEFCQNLNIKDIVSSAAAGKRAAIFTASVGKNISQHERRLSIFKSAFSKLMSLVNKEDKIFFGYFGVTDSKVMDLITERNIPTSSISSDMALFLSPLLDISVVEDLIGREYDQRKSRIYFQHQDSLEKFHTTSLFSQKFAQISWPADNTCAVENEHALDFLMLTKKIRSLETVSRVDHRVYPLENKCVDLESELAKLKDINITQTKSLAATSSRINDLEILLTETRASNFTQIAQLTNLQHQKAAELKNKYDQEIAEINQENNRAFAEMNRENLRALEALKADLERKHADELNTVIERMETQKKIIVANSNDERLIDSQESAMKNEGLVLQIEKLENQICSYEIDALNLRDRIVNEEAKNAALRDSLFRLVVEKDCVSNELSALTAAFKVTTDSHQTLDVSLQSSQDIIENYARKQTQDLSFIANLKDQIMESATELKNSQKLLTEMNTTVAYITTEKAEQVKEIEILKETIISIKKLHKEALASLVKQSEENLRRELKKVTDSLHADHTAELDALTKSHQESIRATKREASKFELDSSSAAQTRIDEIETKLEEMKRVHAREIERCKRQARVDVDEDLKDLKLRVEEAEHEGACWKRDIERLQKALHRSIELGKTSLEEYEKEIDAERDLWVVEKTNLKTRNQALELKLVTISETLKATTVAQSAAFSDDVRKSILIASDIQPSANEPEETPVTRKRARLSDVSDLLEISADIGKSIPKKKSASVRATTKAAKSAAALSYETVSATQVDNESLNTEYEPEKTTILTKPRKINAETSGTIVPENEMDVESTVSKSLSDYIPLNHKMKTTVRQAKKPKKIGDSDKSDNSDDENFGVDDDDERKTKKKMNTKNSETSQPDKRQLNHKRIMSATASIISDNSALETVREKFEKNIALKPAFSKKAANNGQSNVEDGEPAKNDGSKSVNAKGKAESKTKKSGIGKETNSDDFEEDVTMKGKQVVKLKEKSATKLKKSDAVENKNDKSIAEETKTSSENIDSMFDLSEYQTNSKIKSIANSNKSTHNDSTAITKQFEPRKRKVKIINNESEDDALPSLLKVYSIEKGKIGSEDERTATNLANIIESDRIASDTVPVENNLTKKPVPRKKKMPVTSESIETNSGEAKNNSNNEDVEHENNKIEDDKKRKEESANEKIIEKDMSLAEKKKRKLSVKPMEIPDSDEVCLFIYFFVTTLKFMYYIPDNTTIPAIIYPRVDNKNRYANKETT</sequence>
<feature type="region of interest" description="Disordered" evidence="5">
    <location>
        <begin position="1473"/>
        <end position="1535"/>
    </location>
</feature>
<comment type="caution">
    <text evidence="7">The sequence shown here is derived from an EMBL/GenBank/DDBJ whole genome shotgun (WGS) entry which is preliminary data.</text>
</comment>
<evidence type="ECO:0000256" key="2">
    <source>
        <dbReference type="ARBA" id="ARBA00022723"/>
    </source>
</evidence>
<evidence type="ECO:0000313" key="7">
    <source>
        <dbReference type="EMBL" id="KAJ3140063.1"/>
    </source>
</evidence>
<feature type="region of interest" description="Disordered" evidence="5">
    <location>
        <begin position="1275"/>
        <end position="1374"/>
    </location>
</feature>
<dbReference type="GO" id="GO:0020037">
    <property type="term" value="F:heme binding"/>
    <property type="evidence" value="ECO:0007669"/>
    <property type="project" value="InterPro"/>
</dbReference>
<dbReference type="GO" id="GO:0046872">
    <property type="term" value="F:metal ion binding"/>
    <property type="evidence" value="ECO:0007669"/>
    <property type="project" value="UniProtKB-KW"/>
</dbReference>
<evidence type="ECO:0000259" key="6">
    <source>
        <dbReference type="PROSITE" id="PS50255"/>
    </source>
</evidence>
<evidence type="ECO:0000313" key="8">
    <source>
        <dbReference type="Proteomes" id="UP001211907"/>
    </source>
</evidence>
<feature type="region of interest" description="Disordered" evidence="5">
    <location>
        <begin position="1190"/>
        <end position="1263"/>
    </location>
</feature>
<feature type="compositionally biased region" description="Basic and acidic residues" evidence="5">
    <location>
        <begin position="1514"/>
        <end position="1535"/>
    </location>
</feature>
<keyword evidence="4" id="KW-0175">Coiled coil</keyword>
<dbReference type="SMART" id="SM01117">
    <property type="entry name" value="Cyt-b5"/>
    <property type="match status" value="1"/>
</dbReference>
<feature type="compositionally biased region" description="Basic and acidic residues" evidence="5">
    <location>
        <begin position="1344"/>
        <end position="1373"/>
    </location>
</feature>
<feature type="compositionally biased region" description="Basic and acidic residues" evidence="5">
    <location>
        <begin position="1201"/>
        <end position="1210"/>
    </location>
</feature>
<feature type="compositionally biased region" description="Acidic residues" evidence="5">
    <location>
        <begin position="1211"/>
        <end position="1222"/>
    </location>
</feature>
<dbReference type="Pfam" id="PF00173">
    <property type="entry name" value="Cyt-b5"/>
    <property type="match status" value="1"/>
</dbReference>
<keyword evidence="2" id="KW-0479">Metal-binding</keyword>
<dbReference type="InterPro" id="IPR018506">
    <property type="entry name" value="Cyt_B5_heme-BS"/>
</dbReference>
<keyword evidence="8" id="KW-1185">Reference proteome</keyword>
<dbReference type="SUPFAM" id="SSF55856">
    <property type="entry name" value="Cytochrome b5-like heme/steroid binding domain"/>
    <property type="match status" value="1"/>
</dbReference>
<name>A0AAD5XH00_9FUNG</name>
<proteinExistence type="predicted"/>
<keyword evidence="3" id="KW-0408">Iron</keyword>